<dbReference type="AlphaFoldDB" id="A0A1L7SSU6"/>
<comment type="caution">
    <text evidence="1">The sequence shown here is derived from an EMBL/GenBank/DDBJ whole genome shotgun (WGS) entry which is preliminary data.</text>
</comment>
<dbReference type="Proteomes" id="UP000184255">
    <property type="component" value="Unassembled WGS sequence"/>
</dbReference>
<reference evidence="2" key="1">
    <citation type="journal article" date="2016" name="Genome Biol. Evol.">
        <title>Comparative 'omics' of the Fusarium fujikuroi species complex highlights differences in genetic potential and metabolite synthesis.</title>
        <authorList>
            <person name="Niehaus E.-M."/>
            <person name="Muensterkoetter M."/>
            <person name="Proctor R.H."/>
            <person name="Brown D.W."/>
            <person name="Sharon A."/>
            <person name="Idan Y."/>
            <person name="Oren-Young L."/>
            <person name="Sieber C.M."/>
            <person name="Novak O."/>
            <person name="Pencik A."/>
            <person name="Tarkowska D."/>
            <person name="Hromadova K."/>
            <person name="Freeman S."/>
            <person name="Maymon M."/>
            <person name="Elazar M."/>
            <person name="Youssef S.A."/>
            <person name="El-Shabrawy E.S.M."/>
            <person name="Shalaby A.B.A."/>
            <person name="Houterman P."/>
            <person name="Brock N.L."/>
            <person name="Burkhardt I."/>
            <person name="Tsavkelova E.A."/>
            <person name="Dickschat J.S."/>
            <person name="Galuszka P."/>
            <person name="Gueldener U."/>
            <person name="Tudzynski B."/>
        </authorList>
    </citation>
    <scope>NUCLEOTIDE SEQUENCE [LARGE SCALE GENOMIC DNA]</scope>
    <source>
        <strain evidence="2">MRC7560</strain>
    </source>
</reference>
<organism evidence="1 2">
    <name type="scientific">Fusarium mangiferae</name>
    <name type="common">Mango malformation disease fungus</name>
    <dbReference type="NCBI Taxonomy" id="192010"/>
    <lineage>
        <taxon>Eukaryota</taxon>
        <taxon>Fungi</taxon>
        <taxon>Dikarya</taxon>
        <taxon>Ascomycota</taxon>
        <taxon>Pezizomycotina</taxon>
        <taxon>Sordariomycetes</taxon>
        <taxon>Hypocreomycetidae</taxon>
        <taxon>Hypocreales</taxon>
        <taxon>Nectriaceae</taxon>
        <taxon>Fusarium</taxon>
        <taxon>Fusarium fujikuroi species complex</taxon>
    </lineage>
</organism>
<evidence type="ECO:0000313" key="1">
    <source>
        <dbReference type="EMBL" id="CVK87562.1"/>
    </source>
</evidence>
<accession>A0A1L7SSU6</accession>
<dbReference type="VEuPathDB" id="FungiDB:FMAN_05488"/>
<gene>
    <name evidence="1" type="ORF">FMAN_05488</name>
</gene>
<name>A0A1L7SSU6_FUSMA</name>
<dbReference type="GeneID" id="65084754"/>
<keyword evidence="2" id="KW-1185">Reference proteome</keyword>
<sequence length="205" mass="23223">MSSITNCSWPDSLSDDVTASTGDLNKDKPVPHLDYVPPIATVKVKAFSEPWPGDNPTNSQRTEYVNAYLAWARHEDPALQLAVRNQARARIIRALPMIQAKDWTEAETDHLHYLIDEEYWRLCPSLCGLGHILIPYSLPSMKAPAASFIVPSKNPRESRIVHHQKCRLSTNLMSIEIATFTMQSQMSRRQVVVFLERCIGWPILA</sequence>
<evidence type="ECO:0000313" key="2">
    <source>
        <dbReference type="Proteomes" id="UP000184255"/>
    </source>
</evidence>
<protein>
    <submittedName>
        <fullName evidence="1">Uncharacterized protein</fullName>
    </submittedName>
</protein>
<dbReference type="RefSeq" id="XP_041678770.1">
    <property type="nucleotide sequence ID" value="XM_041827848.1"/>
</dbReference>
<dbReference type="EMBL" id="FCQH01000002">
    <property type="protein sequence ID" value="CVK87562.1"/>
    <property type="molecule type" value="Genomic_DNA"/>
</dbReference>
<proteinExistence type="predicted"/>